<protein>
    <submittedName>
        <fullName evidence="2">Uncharacterized protein</fullName>
    </submittedName>
</protein>
<feature type="compositionally biased region" description="Basic and acidic residues" evidence="1">
    <location>
        <begin position="324"/>
        <end position="334"/>
    </location>
</feature>
<evidence type="ECO:0000313" key="3">
    <source>
        <dbReference type="Proteomes" id="UP000807025"/>
    </source>
</evidence>
<accession>A0A9P6DA55</accession>
<comment type="caution">
    <text evidence="2">The sequence shown here is derived from an EMBL/GenBank/DDBJ whole genome shotgun (WGS) entry which is preliminary data.</text>
</comment>
<dbReference type="AlphaFoldDB" id="A0A9P6DA55"/>
<gene>
    <name evidence="2" type="ORF">BDN71DRAFT_1513160</name>
</gene>
<evidence type="ECO:0000313" key="2">
    <source>
        <dbReference type="EMBL" id="KAF9488320.1"/>
    </source>
</evidence>
<feature type="region of interest" description="Disordered" evidence="1">
    <location>
        <begin position="1"/>
        <end position="44"/>
    </location>
</feature>
<proteinExistence type="predicted"/>
<sequence length="388" mass="43396">MASKHRSSCSKPSRPAPNQPKGSRRLRRAQLLAGGTHKKEGDVEVVMTSDEDVTSAASHDDSDAGTSLLVSTVQFLGQPTPLQPIGWSPEHINRGTDTRDIIPFGSPDHEAVTVIGLPTSPSSLSMMHPTSTFVYSEDESGTEHKHCGWNGDSDDGRQAGFLASYQAQLDGQSMSETTSETEYESPREFYGLYDHSASETASETESNFPGEFWARYDQSDDEWGEVREWSLGLIESYEAQWLDDESEWDAMLITSYEAQWDQEEHSERDVFASSLVSNEELWDGLSDVEYEFTSSLSSYKELWDGFSDVEYEFPVQLWGSDDQREWDSGLHESNPRSAYYGDNESASRDMEERGDAGNAVRERIETDDEYNMQTVAAILTSVAALDNL</sequence>
<feature type="region of interest" description="Disordered" evidence="1">
    <location>
        <begin position="324"/>
        <end position="360"/>
    </location>
</feature>
<feature type="compositionally biased region" description="Basic and acidic residues" evidence="1">
    <location>
        <begin position="345"/>
        <end position="360"/>
    </location>
</feature>
<dbReference type="EMBL" id="MU154719">
    <property type="protein sequence ID" value="KAF9488320.1"/>
    <property type="molecule type" value="Genomic_DNA"/>
</dbReference>
<name>A0A9P6DA55_PLEER</name>
<evidence type="ECO:0000256" key="1">
    <source>
        <dbReference type="SAM" id="MobiDB-lite"/>
    </source>
</evidence>
<reference evidence="2" key="1">
    <citation type="submission" date="2020-11" db="EMBL/GenBank/DDBJ databases">
        <authorList>
            <consortium name="DOE Joint Genome Institute"/>
            <person name="Ahrendt S."/>
            <person name="Riley R."/>
            <person name="Andreopoulos W."/>
            <person name="Labutti K."/>
            <person name="Pangilinan J."/>
            <person name="Ruiz-Duenas F.J."/>
            <person name="Barrasa J.M."/>
            <person name="Sanchez-Garcia M."/>
            <person name="Camarero S."/>
            <person name="Miyauchi S."/>
            <person name="Serrano A."/>
            <person name="Linde D."/>
            <person name="Babiker R."/>
            <person name="Drula E."/>
            <person name="Ayuso-Fernandez I."/>
            <person name="Pacheco R."/>
            <person name="Padilla G."/>
            <person name="Ferreira P."/>
            <person name="Barriuso J."/>
            <person name="Kellner H."/>
            <person name="Castanera R."/>
            <person name="Alfaro M."/>
            <person name="Ramirez L."/>
            <person name="Pisabarro A.G."/>
            <person name="Kuo A."/>
            <person name="Tritt A."/>
            <person name="Lipzen A."/>
            <person name="He G."/>
            <person name="Yan M."/>
            <person name="Ng V."/>
            <person name="Cullen D."/>
            <person name="Martin F."/>
            <person name="Rosso M.-N."/>
            <person name="Henrissat B."/>
            <person name="Hibbett D."/>
            <person name="Martinez A.T."/>
            <person name="Grigoriev I.V."/>
        </authorList>
    </citation>
    <scope>NUCLEOTIDE SEQUENCE</scope>
    <source>
        <strain evidence="2">ATCC 90797</strain>
    </source>
</reference>
<keyword evidence="3" id="KW-1185">Reference proteome</keyword>
<organism evidence="2 3">
    <name type="scientific">Pleurotus eryngii</name>
    <name type="common">Boletus of the steppes</name>
    <dbReference type="NCBI Taxonomy" id="5323"/>
    <lineage>
        <taxon>Eukaryota</taxon>
        <taxon>Fungi</taxon>
        <taxon>Dikarya</taxon>
        <taxon>Basidiomycota</taxon>
        <taxon>Agaricomycotina</taxon>
        <taxon>Agaricomycetes</taxon>
        <taxon>Agaricomycetidae</taxon>
        <taxon>Agaricales</taxon>
        <taxon>Pleurotineae</taxon>
        <taxon>Pleurotaceae</taxon>
        <taxon>Pleurotus</taxon>
    </lineage>
</organism>
<dbReference type="OrthoDB" id="3104689at2759"/>
<dbReference type="Proteomes" id="UP000807025">
    <property type="component" value="Unassembled WGS sequence"/>
</dbReference>